<proteinExistence type="predicted"/>
<keyword evidence="3" id="KW-1185">Reference proteome</keyword>
<comment type="caution">
    <text evidence="2">The sequence shown here is derived from an EMBL/GenBank/DDBJ whole genome shotgun (WGS) entry which is preliminary data.</text>
</comment>
<evidence type="ECO:0000256" key="1">
    <source>
        <dbReference type="SAM" id="Coils"/>
    </source>
</evidence>
<evidence type="ECO:0000313" key="2">
    <source>
        <dbReference type="EMBL" id="MCC2136265.1"/>
    </source>
</evidence>
<keyword evidence="1" id="KW-0175">Coiled coil</keyword>
<dbReference type="Proteomes" id="UP001199424">
    <property type="component" value="Unassembled WGS sequence"/>
</dbReference>
<evidence type="ECO:0008006" key="4">
    <source>
        <dbReference type="Google" id="ProtNLM"/>
    </source>
</evidence>
<name>A0AAE3DGF8_9FIRM</name>
<feature type="coiled-coil region" evidence="1">
    <location>
        <begin position="36"/>
        <end position="70"/>
    </location>
</feature>
<reference evidence="2" key="1">
    <citation type="submission" date="2021-10" db="EMBL/GenBank/DDBJ databases">
        <title>Anaerobic single-cell dispensing facilitates the cultivation of human gut bacteria.</title>
        <authorList>
            <person name="Afrizal A."/>
        </authorList>
    </citation>
    <scope>NUCLEOTIDE SEQUENCE</scope>
    <source>
        <strain evidence="2">CLA-AA-H250</strain>
    </source>
</reference>
<dbReference type="AlphaFoldDB" id="A0AAE3DGF8"/>
<protein>
    <recommendedName>
        <fullName evidence="4">TFIIB-type domain-containing protein</fullName>
    </recommendedName>
</protein>
<evidence type="ECO:0000313" key="3">
    <source>
        <dbReference type="Proteomes" id="UP001199424"/>
    </source>
</evidence>
<dbReference type="NCBIfam" id="NF045650">
    <property type="entry name" value="CD1247_Nterm"/>
    <property type="match status" value="1"/>
</dbReference>
<accession>A0AAE3DGF8</accession>
<organism evidence="2 3">
    <name type="scientific">Hominenteromicrobium mulieris</name>
    <dbReference type="NCBI Taxonomy" id="2885357"/>
    <lineage>
        <taxon>Bacteria</taxon>
        <taxon>Bacillati</taxon>
        <taxon>Bacillota</taxon>
        <taxon>Clostridia</taxon>
        <taxon>Eubacteriales</taxon>
        <taxon>Oscillospiraceae</taxon>
        <taxon>Hominenteromicrobium</taxon>
    </lineage>
</organism>
<sequence>MTNSEKAAYIRGLMEGMDLDPNAKETKLFNAIVDLLDDLSLSVEEMEDAYDELSGQVDEIDEDLGELEEEFYDIDEDDDDDDDDAWEDECYYEVTCPKCGDTIELNEEMLDEGSIDCPNCGETLEFDLEEDDSCDCGENCDCNKE</sequence>
<dbReference type="RefSeq" id="WP_308448793.1">
    <property type="nucleotide sequence ID" value="NZ_JAJEQC010000003.1"/>
</dbReference>
<dbReference type="EMBL" id="JAJEQC010000003">
    <property type="protein sequence ID" value="MCC2136265.1"/>
    <property type="molecule type" value="Genomic_DNA"/>
</dbReference>
<dbReference type="InterPro" id="IPR054688">
    <property type="entry name" value="CD1247_N"/>
</dbReference>
<gene>
    <name evidence="2" type="ORF">LKD31_04445</name>
</gene>